<dbReference type="SUPFAM" id="SSF57850">
    <property type="entry name" value="RING/U-box"/>
    <property type="match status" value="1"/>
</dbReference>
<evidence type="ECO:0000256" key="2">
    <source>
        <dbReference type="ARBA" id="ARBA00022833"/>
    </source>
</evidence>
<organism evidence="5 6">
    <name type="scientific">Pristionchus fissidentatus</name>
    <dbReference type="NCBI Taxonomy" id="1538716"/>
    <lineage>
        <taxon>Eukaryota</taxon>
        <taxon>Metazoa</taxon>
        <taxon>Ecdysozoa</taxon>
        <taxon>Nematoda</taxon>
        <taxon>Chromadorea</taxon>
        <taxon>Rhabditida</taxon>
        <taxon>Rhabditina</taxon>
        <taxon>Diplogasteromorpha</taxon>
        <taxon>Diplogasteroidea</taxon>
        <taxon>Neodiplogasteridae</taxon>
        <taxon>Pristionchus</taxon>
    </lineage>
</organism>
<dbReference type="EMBL" id="BTSY01000006">
    <property type="protein sequence ID" value="GMT34831.1"/>
    <property type="molecule type" value="Genomic_DNA"/>
</dbReference>
<evidence type="ECO:0000259" key="4">
    <source>
        <dbReference type="PROSITE" id="PS50089"/>
    </source>
</evidence>
<gene>
    <name evidence="5" type="ORF">PFISCL1PPCAC_26128</name>
</gene>
<keyword evidence="1 3" id="KW-0863">Zinc-finger</keyword>
<feature type="non-terminal residue" evidence="5">
    <location>
        <position position="1"/>
    </location>
</feature>
<evidence type="ECO:0000256" key="3">
    <source>
        <dbReference type="PROSITE-ProRule" id="PRU00175"/>
    </source>
</evidence>
<keyword evidence="1 3" id="KW-0479">Metal-binding</keyword>
<dbReference type="Proteomes" id="UP001432322">
    <property type="component" value="Unassembled WGS sequence"/>
</dbReference>
<dbReference type="PANTHER" id="PTHR16450">
    <property type="entry name" value="RING FINGER PROTEIN 186"/>
    <property type="match status" value="1"/>
</dbReference>
<evidence type="ECO:0000313" key="6">
    <source>
        <dbReference type="Proteomes" id="UP001432322"/>
    </source>
</evidence>
<name>A0AAV5WRB0_9BILA</name>
<feature type="non-terminal residue" evidence="5">
    <location>
        <position position="362"/>
    </location>
</feature>
<comment type="caution">
    <text evidence="5">The sequence shown here is derived from an EMBL/GenBank/DDBJ whole genome shotgun (WGS) entry which is preliminary data.</text>
</comment>
<accession>A0AAV5WRB0</accession>
<feature type="domain" description="RING-type" evidence="4">
    <location>
        <begin position="257"/>
        <end position="299"/>
    </location>
</feature>
<dbReference type="AlphaFoldDB" id="A0AAV5WRB0"/>
<dbReference type="InterPro" id="IPR013083">
    <property type="entry name" value="Znf_RING/FYVE/PHD"/>
</dbReference>
<protein>
    <recommendedName>
        <fullName evidence="4">RING-type domain-containing protein</fullName>
    </recommendedName>
</protein>
<keyword evidence="2" id="KW-0862">Zinc</keyword>
<evidence type="ECO:0000256" key="1">
    <source>
        <dbReference type="ARBA" id="ARBA00022771"/>
    </source>
</evidence>
<dbReference type="InterPro" id="IPR001841">
    <property type="entry name" value="Znf_RING"/>
</dbReference>
<dbReference type="PANTHER" id="PTHR16450:SF1">
    <property type="entry name" value="PROTEIN CBG12045"/>
    <property type="match status" value="1"/>
</dbReference>
<sequence>ALHTREESVVSVDILQKTKKSLGPLLVYEGVSYDVTDPCLISIRAKSDEEPKKMATKGDLRLFKTNMVSNFVVWQEEAFCMSGGILWALNLKGMTWRKVTQLDAMAKLPLWEDSSSDDLLILTDSEKGSFMFTRFRPNFDKCEKVINCCYRIWPSGEESNAEIPTRTTEKPGDPFSIPDDLSFAILSNAETPPNLHQIMDSIGIGSVPYPKSQKEFEYLVWPEKLEEERAKMREAVNKMRQEDNQSDALSTLYSRECGVCACVNPRVRAAFPACGHMCCMACARELSMDKSTFACPFCRKPTEYLKMCETENICVAPQFEDRAVWQVREQQKRFEGQELAGGPLSRLPPGNGLITPLMAIPN</sequence>
<dbReference type="Gene3D" id="3.30.40.10">
    <property type="entry name" value="Zinc/RING finger domain, C3HC4 (zinc finger)"/>
    <property type="match status" value="1"/>
</dbReference>
<dbReference type="GO" id="GO:0008270">
    <property type="term" value="F:zinc ion binding"/>
    <property type="evidence" value="ECO:0007669"/>
    <property type="project" value="UniProtKB-KW"/>
</dbReference>
<dbReference type="PROSITE" id="PS50089">
    <property type="entry name" value="ZF_RING_2"/>
    <property type="match status" value="1"/>
</dbReference>
<keyword evidence="6" id="KW-1185">Reference proteome</keyword>
<proteinExistence type="predicted"/>
<reference evidence="5" key="1">
    <citation type="submission" date="2023-10" db="EMBL/GenBank/DDBJ databases">
        <title>Genome assembly of Pristionchus species.</title>
        <authorList>
            <person name="Yoshida K."/>
            <person name="Sommer R.J."/>
        </authorList>
    </citation>
    <scope>NUCLEOTIDE SEQUENCE</scope>
    <source>
        <strain evidence="5">RS5133</strain>
    </source>
</reference>
<evidence type="ECO:0000313" key="5">
    <source>
        <dbReference type="EMBL" id="GMT34831.1"/>
    </source>
</evidence>